<dbReference type="Proteomes" id="UP001419268">
    <property type="component" value="Unassembled WGS sequence"/>
</dbReference>
<keyword evidence="2" id="KW-1185">Reference proteome</keyword>
<evidence type="ECO:0000313" key="1">
    <source>
        <dbReference type="EMBL" id="KAK9104320.1"/>
    </source>
</evidence>
<dbReference type="EMBL" id="JBBNAG010000009">
    <property type="protein sequence ID" value="KAK9104320.1"/>
    <property type="molecule type" value="Genomic_DNA"/>
</dbReference>
<dbReference type="AlphaFoldDB" id="A0AAP0F2X7"/>
<reference evidence="1 2" key="1">
    <citation type="submission" date="2024-01" db="EMBL/GenBank/DDBJ databases">
        <title>Genome assemblies of Stephania.</title>
        <authorList>
            <person name="Yang L."/>
        </authorList>
    </citation>
    <scope>NUCLEOTIDE SEQUENCE [LARGE SCALE GENOMIC DNA]</scope>
    <source>
        <strain evidence="1">JXDWG</strain>
        <tissue evidence="1">Leaf</tissue>
    </source>
</reference>
<organism evidence="1 2">
    <name type="scientific">Stephania cephalantha</name>
    <dbReference type="NCBI Taxonomy" id="152367"/>
    <lineage>
        <taxon>Eukaryota</taxon>
        <taxon>Viridiplantae</taxon>
        <taxon>Streptophyta</taxon>
        <taxon>Embryophyta</taxon>
        <taxon>Tracheophyta</taxon>
        <taxon>Spermatophyta</taxon>
        <taxon>Magnoliopsida</taxon>
        <taxon>Ranunculales</taxon>
        <taxon>Menispermaceae</taxon>
        <taxon>Menispermoideae</taxon>
        <taxon>Cissampelideae</taxon>
        <taxon>Stephania</taxon>
    </lineage>
</organism>
<sequence length="131" mass="14745">MPILWSFEKTAASTLHFSVPTGGGAQLAPSCCPFFELGPCLCGFLAVFQHSSQAKPSSTTFRIGTSLFFHTLLFLNFHSAHKIMHMRWTTRLSRLVNMLKNHSFIVVDSSEFRLVSNVDHHPLVAQQLRNK</sequence>
<accession>A0AAP0F2X7</accession>
<comment type="caution">
    <text evidence="1">The sequence shown here is derived from an EMBL/GenBank/DDBJ whole genome shotgun (WGS) entry which is preliminary data.</text>
</comment>
<gene>
    <name evidence="1" type="ORF">Scep_021164</name>
</gene>
<name>A0AAP0F2X7_9MAGN</name>
<evidence type="ECO:0000313" key="2">
    <source>
        <dbReference type="Proteomes" id="UP001419268"/>
    </source>
</evidence>
<protein>
    <submittedName>
        <fullName evidence="1">Uncharacterized protein</fullName>
    </submittedName>
</protein>
<proteinExistence type="predicted"/>